<dbReference type="NCBIfam" id="NF001860">
    <property type="entry name" value="PRK00595.1"/>
    <property type="match status" value="1"/>
</dbReference>
<dbReference type="GO" id="GO:0003735">
    <property type="term" value="F:structural constituent of ribosome"/>
    <property type="evidence" value="ECO:0007669"/>
    <property type="project" value="InterPro"/>
</dbReference>
<evidence type="ECO:0000256" key="4">
    <source>
        <dbReference type="ARBA" id="ARBA00035176"/>
    </source>
</evidence>
<comment type="caution">
    <text evidence="6">The sequence shown here is derived from an EMBL/GenBank/DDBJ whole genome shotgun (WGS) entry which is preliminary data.</text>
</comment>
<dbReference type="InterPro" id="IPR001705">
    <property type="entry name" value="Ribosomal_bL33"/>
</dbReference>
<dbReference type="EMBL" id="AYYV01000030">
    <property type="protein sequence ID" value="KRM52773.1"/>
    <property type="molecule type" value="Genomic_DNA"/>
</dbReference>
<evidence type="ECO:0000313" key="6">
    <source>
        <dbReference type="EMBL" id="KRM52773.1"/>
    </source>
</evidence>
<dbReference type="GO" id="GO:0005737">
    <property type="term" value="C:cytoplasm"/>
    <property type="evidence" value="ECO:0007669"/>
    <property type="project" value="UniProtKB-ARBA"/>
</dbReference>
<comment type="similarity">
    <text evidence="1">Belongs to the bacterial ribosomal protein bL33 family.</text>
</comment>
<evidence type="ECO:0000256" key="3">
    <source>
        <dbReference type="ARBA" id="ARBA00023274"/>
    </source>
</evidence>
<reference evidence="6 7" key="1">
    <citation type="journal article" date="2015" name="Genome Announc.">
        <title>Expanding the biotechnology potential of lactobacilli through comparative genomics of 213 strains and associated genera.</title>
        <authorList>
            <person name="Sun Z."/>
            <person name="Harris H.M."/>
            <person name="McCann A."/>
            <person name="Guo C."/>
            <person name="Argimon S."/>
            <person name="Zhang W."/>
            <person name="Yang X."/>
            <person name="Jeffery I.B."/>
            <person name="Cooney J.C."/>
            <person name="Kagawa T.F."/>
            <person name="Liu W."/>
            <person name="Song Y."/>
            <person name="Salvetti E."/>
            <person name="Wrobel A."/>
            <person name="Rasinkangas P."/>
            <person name="Parkhill J."/>
            <person name="Rea M.C."/>
            <person name="O'Sullivan O."/>
            <person name="Ritari J."/>
            <person name="Douillard F.P."/>
            <person name="Paul Ross R."/>
            <person name="Yang R."/>
            <person name="Briner A.E."/>
            <person name="Felis G.E."/>
            <person name="de Vos W.M."/>
            <person name="Barrangou R."/>
            <person name="Klaenhammer T.R."/>
            <person name="Caufield P.W."/>
            <person name="Cui Y."/>
            <person name="Zhang H."/>
            <person name="O'Toole P.W."/>
        </authorList>
    </citation>
    <scope>NUCLEOTIDE SEQUENCE [LARGE SCALE GENOMIC DNA]</scope>
    <source>
        <strain evidence="6 7">DSM 20587</strain>
    </source>
</reference>
<keyword evidence="2" id="KW-0689">Ribosomal protein</keyword>
<keyword evidence="3" id="KW-0687">Ribonucleoprotein</keyword>
<gene>
    <name evidence="6" type="ORF">FC95_GL001092</name>
</gene>
<dbReference type="Gene3D" id="2.20.28.120">
    <property type="entry name" value="Ribosomal protein L33"/>
    <property type="match status" value="1"/>
</dbReference>
<organism evidence="6 7">
    <name type="scientific">Lentilactobacillus kefiri DSM 20587 = JCM 5818</name>
    <dbReference type="NCBI Taxonomy" id="1423764"/>
    <lineage>
        <taxon>Bacteria</taxon>
        <taxon>Bacillati</taxon>
        <taxon>Bacillota</taxon>
        <taxon>Bacilli</taxon>
        <taxon>Lactobacillales</taxon>
        <taxon>Lactobacillaceae</taxon>
        <taxon>Lentilactobacillus</taxon>
    </lineage>
</organism>
<dbReference type="GO" id="GO:0006412">
    <property type="term" value="P:translation"/>
    <property type="evidence" value="ECO:0007669"/>
    <property type="project" value="InterPro"/>
</dbReference>
<sequence>MHNKETGEEYLTSKNRRNNPDRLKLMKYSPKLRKRVLFEEKKN</sequence>
<dbReference type="GO" id="GO:0005840">
    <property type="term" value="C:ribosome"/>
    <property type="evidence" value="ECO:0007669"/>
    <property type="project" value="UniProtKB-KW"/>
</dbReference>
<dbReference type="InterPro" id="IPR011332">
    <property type="entry name" value="Ribosomal_zn-bd"/>
</dbReference>
<dbReference type="NCBIfam" id="TIGR01023">
    <property type="entry name" value="rpmG_bact"/>
    <property type="match status" value="1"/>
</dbReference>
<protein>
    <recommendedName>
        <fullName evidence="4">Large ribosomal subunit protein bL33</fullName>
    </recommendedName>
</protein>
<dbReference type="GO" id="GO:1990904">
    <property type="term" value="C:ribonucleoprotein complex"/>
    <property type="evidence" value="ECO:0007669"/>
    <property type="project" value="UniProtKB-KW"/>
</dbReference>
<name>A0A8E1RJC9_LENKE</name>
<dbReference type="InterPro" id="IPR038584">
    <property type="entry name" value="Ribosomal_bL33_sf"/>
</dbReference>
<evidence type="ECO:0000313" key="7">
    <source>
        <dbReference type="Proteomes" id="UP000051164"/>
    </source>
</evidence>
<evidence type="ECO:0000256" key="1">
    <source>
        <dbReference type="ARBA" id="ARBA00007596"/>
    </source>
</evidence>
<feature type="region of interest" description="Disordered" evidence="5">
    <location>
        <begin position="1"/>
        <end position="28"/>
    </location>
</feature>
<evidence type="ECO:0000256" key="5">
    <source>
        <dbReference type="SAM" id="MobiDB-lite"/>
    </source>
</evidence>
<dbReference type="SUPFAM" id="SSF57829">
    <property type="entry name" value="Zn-binding ribosomal proteins"/>
    <property type="match status" value="1"/>
</dbReference>
<accession>A0A8E1RJC9</accession>
<dbReference type="Pfam" id="PF00471">
    <property type="entry name" value="Ribosomal_L33"/>
    <property type="match status" value="1"/>
</dbReference>
<dbReference type="AlphaFoldDB" id="A0A8E1RJC9"/>
<evidence type="ECO:0000256" key="2">
    <source>
        <dbReference type="ARBA" id="ARBA00022980"/>
    </source>
</evidence>
<proteinExistence type="inferred from homology"/>
<dbReference type="Proteomes" id="UP000051164">
    <property type="component" value="Unassembled WGS sequence"/>
</dbReference>